<dbReference type="Proteomes" id="UP000249390">
    <property type="component" value="Unassembled WGS sequence"/>
</dbReference>
<comment type="caution">
    <text evidence="1">The sequence shown here is derived from an EMBL/GenBank/DDBJ whole genome shotgun (WGS) entry which is preliminary data.</text>
</comment>
<protein>
    <submittedName>
        <fullName evidence="1">Uncharacterized protein</fullName>
    </submittedName>
</protein>
<evidence type="ECO:0000313" key="2">
    <source>
        <dbReference type="Proteomes" id="UP000249390"/>
    </source>
</evidence>
<sequence length="124" mass="14012">MMVTSSSSPTSIQDLVATGGGILKIQPPFTRSNGSEYGVAAWNLSSGHVLLRTRMRQREREFWPAEIGRPRFEDIARASTSGGGIRVWDQQEELEQQPIRASLVFSRENRPKMWRPNNLAKRAD</sequence>
<accession>A0A328E4J9</accession>
<gene>
    <name evidence="1" type="ORF">DM860_018158</name>
</gene>
<dbReference type="EMBL" id="NQVE01000047">
    <property type="protein sequence ID" value="RAL51618.1"/>
    <property type="molecule type" value="Genomic_DNA"/>
</dbReference>
<reference evidence="1 2" key="1">
    <citation type="submission" date="2018-06" db="EMBL/GenBank/DDBJ databases">
        <title>The Genome of Cuscuta australis (Dodder) Provides Insight into the Evolution of Plant Parasitism.</title>
        <authorList>
            <person name="Liu H."/>
        </authorList>
    </citation>
    <scope>NUCLEOTIDE SEQUENCE [LARGE SCALE GENOMIC DNA]</scope>
    <source>
        <strain evidence="2">cv. Yunnan</strain>
        <tissue evidence="1">Vines</tissue>
    </source>
</reference>
<evidence type="ECO:0000313" key="1">
    <source>
        <dbReference type="EMBL" id="RAL51618.1"/>
    </source>
</evidence>
<name>A0A328E4J9_9ASTE</name>
<dbReference type="AlphaFoldDB" id="A0A328E4J9"/>
<proteinExistence type="predicted"/>
<keyword evidence="2" id="KW-1185">Reference proteome</keyword>
<organism evidence="1 2">
    <name type="scientific">Cuscuta australis</name>
    <dbReference type="NCBI Taxonomy" id="267555"/>
    <lineage>
        <taxon>Eukaryota</taxon>
        <taxon>Viridiplantae</taxon>
        <taxon>Streptophyta</taxon>
        <taxon>Embryophyta</taxon>
        <taxon>Tracheophyta</taxon>
        <taxon>Spermatophyta</taxon>
        <taxon>Magnoliopsida</taxon>
        <taxon>eudicotyledons</taxon>
        <taxon>Gunneridae</taxon>
        <taxon>Pentapetalae</taxon>
        <taxon>asterids</taxon>
        <taxon>lamiids</taxon>
        <taxon>Solanales</taxon>
        <taxon>Convolvulaceae</taxon>
        <taxon>Cuscuteae</taxon>
        <taxon>Cuscuta</taxon>
        <taxon>Cuscuta subgen. Grammica</taxon>
        <taxon>Cuscuta sect. Cleistogrammica</taxon>
    </lineage>
</organism>